<dbReference type="Pfam" id="PF13499">
    <property type="entry name" value="EF-hand_7"/>
    <property type="match status" value="3"/>
</dbReference>
<sequence>MLAVPWLIGWALKPYIQINDQADATKSEKRLSAAVAKAQLSSLVVDSGSNPTPGGSSASDEPAPQEKLIQATVVSKTAAVKPTHSATAGPSRIPQIVKPQQSESPPDSGYTTKVSTHSITLKMSSEWAQQQIEQFRFTFEEADHDKSGWLSFAEVLNVLEKAGFKGTPEEAKKIFGHFDLNQDEKITRDEFVVAMNNLPRITIKEFVLRKVFKALDKDGSGTLSRTEIEDATKKEKGLDISADKIAELLIVLSKDTRDDHVDYEEFLRVFGVQSTATVMHGIFQKLDVDKSGFLTKDEILRAVEAESELRMRADKIADLLIYWCKDKDKKIDYNEFVQVWLKQK</sequence>
<evidence type="ECO:0000259" key="5">
    <source>
        <dbReference type="PROSITE" id="PS50222"/>
    </source>
</evidence>
<dbReference type="OMA" id="NEFVQVW"/>
<evidence type="ECO:0000313" key="6">
    <source>
        <dbReference type="EMBL" id="PVD38124.1"/>
    </source>
</evidence>
<dbReference type="GO" id="GO:0005509">
    <property type="term" value="F:calcium ion binding"/>
    <property type="evidence" value="ECO:0007669"/>
    <property type="project" value="InterPro"/>
</dbReference>
<feature type="domain" description="EF-hand" evidence="5">
    <location>
        <begin position="130"/>
        <end position="165"/>
    </location>
</feature>
<protein>
    <recommendedName>
        <fullName evidence="5">EF-hand domain-containing protein</fullName>
    </recommendedName>
</protein>
<dbReference type="Gene3D" id="1.10.238.10">
    <property type="entry name" value="EF-hand"/>
    <property type="match status" value="3"/>
</dbReference>
<feature type="region of interest" description="Disordered" evidence="4">
    <location>
        <begin position="80"/>
        <end position="113"/>
    </location>
</feature>
<dbReference type="EMBL" id="PZQS01000001">
    <property type="protein sequence ID" value="PVD38124.1"/>
    <property type="molecule type" value="Genomic_DNA"/>
</dbReference>
<dbReference type="SMART" id="SM00054">
    <property type="entry name" value="EFh"/>
    <property type="match status" value="4"/>
</dbReference>
<evidence type="ECO:0000256" key="4">
    <source>
        <dbReference type="SAM" id="MobiDB-lite"/>
    </source>
</evidence>
<evidence type="ECO:0000256" key="3">
    <source>
        <dbReference type="ARBA" id="ARBA00022837"/>
    </source>
</evidence>
<feature type="compositionally biased region" description="Polar residues" evidence="4">
    <location>
        <begin position="44"/>
        <end position="59"/>
    </location>
</feature>
<comment type="caution">
    <text evidence="6">The sequence shown here is derived from an EMBL/GenBank/DDBJ whole genome shotgun (WGS) entry which is preliminary data.</text>
</comment>
<dbReference type="PROSITE" id="PS00018">
    <property type="entry name" value="EF_HAND_1"/>
    <property type="match status" value="3"/>
</dbReference>
<keyword evidence="7" id="KW-1185">Reference proteome</keyword>
<dbReference type="SUPFAM" id="SSF47473">
    <property type="entry name" value="EF-hand"/>
    <property type="match status" value="2"/>
</dbReference>
<evidence type="ECO:0000256" key="2">
    <source>
        <dbReference type="ARBA" id="ARBA00022737"/>
    </source>
</evidence>
<dbReference type="InterPro" id="IPR011992">
    <property type="entry name" value="EF-hand-dom_pair"/>
</dbReference>
<feature type="domain" description="EF-hand" evidence="5">
    <location>
        <begin position="274"/>
        <end position="309"/>
    </location>
</feature>
<feature type="compositionally biased region" description="Polar residues" evidence="4">
    <location>
        <begin position="98"/>
        <end position="113"/>
    </location>
</feature>
<dbReference type="Proteomes" id="UP000245119">
    <property type="component" value="Linkage Group LG1"/>
</dbReference>
<evidence type="ECO:0000256" key="1">
    <source>
        <dbReference type="ARBA" id="ARBA00022723"/>
    </source>
</evidence>
<dbReference type="InterPro" id="IPR018247">
    <property type="entry name" value="EF_Hand_1_Ca_BS"/>
</dbReference>
<dbReference type="AlphaFoldDB" id="A0A2T7PXH8"/>
<feature type="domain" description="EF-hand" evidence="5">
    <location>
        <begin position="166"/>
        <end position="201"/>
    </location>
</feature>
<keyword evidence="1" id="KW-0479">Metal-binding</keyword>
<dbReference type="PANTHER" id="PTHR45942">
    <property type="entry name" value="PROTEIN PHOSPATASE 3 REGULATORY SUBUNIT B ALPHA ISOFORM TYPE 1"/>
    <property type="match status" value="1"/>
</dbReference>
<dbReference type="InterPro" id="IPR002048">
    <property type="entry name" value="EF_hand_dom"/>
</dbReference>
<keyword evidence="3" id="KW-0106">Calcium</keyword>
<name>A0A2T7PXH8_POMCA</name>
<dbReference type="OrthoDB" id="26525at2759"/>
<organism evidence="6 7">
    <name type="scientific">Pomacea canaliculata</name>
    <name type="common">Golden apple snail</name>
    <dbReference type="NCBI Taxonomy" id="400727"/>
    <lineage>
        <taxon>Eukaryota</taxon>
        <taxon>Metazoa</taxon>
        <taxon>Spiralia</taxon>
        <taxon>Lophotrochozoa</taxon>
        <taxon>Mollusca</taxon>
        <taxon>Gastropoda</taxon>
        <taxon>Caenogastropoda</taxon>
        <taxon>Architaenioglossa</taxon>
        <taxon>Ampullarioidea</taxon>
        <taxon>Ampullariidae</taxon>
        <taxon>Pomacea</taxon>
    </lineage>
</organism>
<accession>A0A2T7PXH8</accession>
<reference evidence="6 7" key="1">
    <citation type="submission" date="2018-04" db="EMBL/GenBank/DDBJ databases">
        <title>The genome of golden apple snail Pomacea canaliculata provides insight into stress tolerance and invasive adaptation.</title>
        <authorList>
            <person name="Liu C."/>
            <person name="Liu B."/>
            <person name="Ren Y."/>
            <person name="Zhang Y."/>
            <person name="Wang H."/>
            <person name="Li S."/>
            <person name="Jiang F."/>
            <person name="Yin L."/>
            <person name="Zhang G."/>
            <person name="Qian W."/>
            <person name="Fan W."/>
        </authorList>
    </citation>
    <scope>NUCLEOTIDE SEQUENCE [LARGE SCALE GENOMIC DNA]</scope>
    <source>
        <strain evidence="6">SZHN2017</strain>
        <tissue evidence="6">Muscle</tissue>
    </source>
</reference>
<proteinExistence type="predicted"/>
<dbReference type="STRING" id="400727.A0A2T7PXH8"/>
<gene>
    <name evidence="6" type="ORF">C0Q70_00735</name>
</gene>
<keyword evidence="2" id="KW-0677">Repeat</keyword>
<feature type="domain" description="EF-hand" evidence="5">
    <location>
        <begin position="203"/>
        <end position="238"/>
    </location>
</feature>
<feature type="region of interest" description="Disordered" evidence="4">
    <location>
        <begin position="44"/>
        <end position="65"/>
    </location>
</feature>
<dbReference type="PROSITE" id="PS50222">
    <property type="entry name" value="EF_HAND_2"/>
    <property type="match status" value="4"/>
</dbReference>
<evidence type="ECO:0000313" key="7">
    <source>
        <dbReference type="Proteomes" id="UP000245119"/>
    </source>
</evidence>